<organism evidence="3 4">
    <name type="scientific">Actinocorallia longicatena</name>
    <dbReference type="NCBI Taxonomy" id="111803"/>
    <lineage>
        <taxon>Bacteria</taxon>
        <taxon>Bacillati</taxon>
        <taxon>Actinomycetota</taxon>
        <taxon>Actinomycetes</taxon>
        <taxon>Streptosporangiales</taxon>
        <taxon>Thermomonosporaceae</taxon>
        <taxon>Actinocorallia</taxon>
    </lineage>
</organism>
<feature type="transmembrane region" description="Helical" evidence="1">
    <location>
        <begin position="49"/>
        <end position="69"/>
    </location>
</feature>
<dbReference type="EMBL" id="BAAAUV010000010">
    <property type="protein sequence ID" value="GAA3219455.1"/>
    <property type="molecule type" value="Genomic_DNA"/>
</dbReference>
<gene>
    <name evidence="3" type="ORF">GCM10010468_43510</name>
</gene>
<evidence type="ECO:0000313" key="3">
    <source>
        <dbReference type="EMBL" id="GAA3219455.1"/>
    </source>
</evidence>
<evidence type="ECO:0000256" key="1">
    <source>
        <dbReference type="SAM" id="Phobius"/>
    </source>
</evidence>
<accession>A0ABP6QC98</accession>
<feature type="transmembrane region" description="Helical" evidence="1">
    <location>
        <begin position="21"/>
        <end position="43"/>
    </location>
</feature>
<evidence type="ECO:0000313" key="4">
    <source>
        <dbReference type="Proteomes" id="UP001501237"/>
    </source>
</evidence>
<evidence type="ECO:0000259" key="2">
    <source>
        <dbReference type="Pfam" id="PF12770"/>
    </source>
</evidence>
<keyword evidence="1" id="KW-0812">Transmembrane</keyword>
<comment type="caution">
    <text evidence="3">The sequence shown here is derived from an EMBL/GenBank/DDBJ whole genome shotgun (WGS) entry which is preliminary data.</text>
</comment>
<dbReference type="Proteomes" id="UP001501237">
    <property type="component" value="Unassembled WGS sequence"/>
</dbReference>
<feature type="domain" description="CHAT" evidence="2">
    <location>
        <begin position="702"/>
        <end position="974"/>
    </location>
</feature>
<dbReference type="Pfam" id="PF12770">
    <property type="entry name" value="CHAT"/>
    <property type="match status" value="1"/>
</dbReference>
<keyword evidence="4" id="KW-1185">Reference proteome</keyword>
<dbReference type="InterPro" id="IPR024983">
    <property type="entry name" value="CHAT_dom"/>
</dbReference>
<keyword evidence="1" id="KW-1133">Transmembrane helix</keyword>
<sequence length="979" mass="104627">MTTFLGPVVQGFRGSASARRGAAAALGVLAQVGGLVAAQVVGHVPGDRIAGWTAFSAVVLGLVALRHVLVLNRGFALRPGEYLLTGAGRLTAFAPAVVEVSRASGSGGGATIASILVVGGATTVFTALSLRGEEAQRLGFGSVSPRTPGHARRVAGRCRHLLGRTTNPKTRPWLRLNLADALTMQSVGADEPRGLLYEALDLLTGLIEEHPGAAPSAVAAVKIAEAADRLERVDGDLDVLDAALRRLEELGNAHPEVPQFGFALAGARSSRTHAHLWQVLDQVEVGRASRQEAVRAWEQAVADCRRARDLAPATRRAEFAIDLASVRSLGVQLDLADGQDRGAVVTAAKEDLRAAIDALPRHAAELMAATLPMLVAVVCWEASETGRADPDELRSVERRIRRSLRRTRDPAFRGALLNTLATVTALRSTVTGADSLVTTVLDLYRRAAETASGGAEVRYALEWADAAAAHDLADQAAEGYTRALRQARMVSTTGLTRDQRAFPLRRVRRAAAEAAYWLADSGRLADAVVALETGRAITLTDAVERRRLPDLLRARDHPDLAEAAGELAAELAAEPVFRPKGAQSVPVRRRLFSAQRRWLALVDRIRGVPGLEGFLLPPGYPELVTGLPHPVVYVTAAERGGLALVVEPDGDAPRLVRLPELTSADVDKAVAVFRRSREIGGAPGDSRLRRALGLMGDMLTELHAELGEHGKVTLIPLGGLGLFPLHLLDPENIPAQVSYAPNARVLTGSEGRPRAFIGSSALIADSGPPESGGLRTAEAEVRAIGRYLSGASVFRSPRPGDVLDLLTGHDLCHFACHAEAGRDDPLDGHLNLSHGRLELRDIVTKDLSGLRLVVLSACESGVPHDDLLDESLGFPGMLIEAGAGAVIGSLWKVRDDAATALMVRFYDLWQRRGVPPGKALGQAQRWLRNVTVEQLEIYAAGRFTLHLRHPGHDAGNIRPFRHPADWAAFIYMGREDHLP</sequence>
<feature type="transmembrane region" description="Helical" evidence="1">
    <location>
        <begin position="110"/>
        <end position="130"/>
    </location>
</feature>
<keyword evidence="1" id="KW-0472">Membrane</keyword>
<protein>
    <recommendedName>
        <fullName evidence="2">CHAT domain-containing protein</fullName>
    </recommendedName>
</protein>
<reference evidence="4" key="1">
    <citation type="journal article" date="2019" name="Int. J. Syst. Evol. Microbiol.">
        <title>The Global Catalogue of Microorganisms (GCM) 10K type strain sequencing project: providing services to taxonomists for standard genome sequencing and annotation.</title>
        <authorList>
            <consortium name="The Broad Institute Genomics Platform"/>
            <consortium name="The Broad Institute Genome Sequencing Center for Infectious Disease"/>
            <person name="Wu L."/>
            <person name="Ma J."/>
        </authorList>
    </citation>
    <scope>NUCLEOTIDE SEQUENCE [LARGE SCALE GENOMIC DNA]</scope>
    <source>
        <strain evidence="4">JCM 9377</strain>
    </source>
</reference>
<name>A0ABP6QC98_9ACTN</name>
<proteinExistence type="predicted"/>